<proteinExistence type="inferred from homology"/>
<evidence type="ECO:0000256" key="8">
    <source>
        <dbReference type="HAMAP-Rule" id="MF_00265"/>
    </source>
</evidence>
<evidence type="ECO:0000313" key="11">
    <source>
        <dbReference type="Proteomes" id="UP001501588"/>
    </source>
</evidence>
<keyword evidence="8" id="KW-0800">Toxin</keyword>
<sequence>MTWLVDTNVVSEVRKGPRCHPAVAAWWAGMEDRDLFLSALTLGEIRKGIEQVRPRDPAKAAALEAWLAEVAGAFGLRVLGVDAAVAEAWGRMSAARSVPVVDALLAATAGVHGLVLVTRNAADVEGLGVRVLDPFAAVTG</sequence>
<feature type="domain" description="PIN" evidence="9">
    <location>
        <begin position="4"/>
        <end position="120"/>
    </location>
</feature>
<gene>
    <name evidence="8" type="primary">vapC</name>
    <name evidence="10" type="ORF">GCM10009416_44520</name>
</gene>
<dbReference type="PANTHER" id="PTHR33653">
    <property type="entry name" value="RIBONUCLEASE VAPC2"/>
    <property type="match status" value="1"/>
</dbReference>
<dbReference type="InterPro" id="IPR029060">
    <property type="entry name" value="PIN-like_dom_sf"/>
</dbReference>
<comment type="function">
    <text evidence="8">Toxic component of a toxin-antitoxin (TA) system. An RNase.</text>
</comment>
<evidence type="ECO:0000256" key="4">
    <source>
        <dbReference type="ARBA" id="ARBA00022723"/>
    </source>
</evidence>
<name>A0ABN1G0N9_9PROT</name>
<comment type="cofactor">
    <cofactor evidence="1 8">
        <name>Mg(2+)</name>
        <dbReference type="ChEBI" id="CHEBI:18420"/>
    </cofactor>
</comment>
<comment type="caution">
    <text evidence="10">The sequence shown here is derived from an EMBL/GenBank/DDBJ whole genome shotgun (WGS) entry which is preliminary data.</text>
</comment>
<keyword evidence="11" id="KW-1185">Reference proteome</keyword>
<protein>
    <recommendedName>
        <fullName evidence="8">Ribonuclease VapC</fullName>
        <shortName evidence="8">RNase VapC</shortName>
        <ecNumber evidence="8">3.1.-.-</ecNumber>
    </recommendedName>
    <alternativeName>
        <fullName evidence="8">Toxin VapC</fullName>
    </alternativeName>
</protein>
<feature type="binding site" evidence="8">
    <location>
        <position position="102"/>
    </location>
    <ligand>
        <name>Mg(2+)</name>
        <dbReference type="ChEBI" id="CHEBI:18420"/>
    </ligand>
</feature>
<dbReference type="HAMAP" id="MF_00265">
    <property type="entry name" value="VapC_Nob1"/>
    <property type="match status" value="1"/>
</dbReference>
<dbReference type="PANTHER" id="PTHR33653:SF1">
    <property type="entry name" value="RIBONUCLEASE VAPC2"/>
    <property type="match status" value="1"/>
</dbReference>
<evidence type="ECO:0000256" key="7">
    <source>
        <dbReference type="ARBA" id="ARBA00038093"/>
    </source>
</evidence>
<keyword evidence="3 8" id="KW-0540">Nuclease</keyword>
<evidence type="ECO:0000256" key="3">
    <source>
        <dbReference type="ARBA" id="ARBA00022722"/>
    </source>
</evidence>
<evidence type="ECO:0000256" key="1">
    <source>
        <dbReference type="ARBA" id="ARBA00001946"/>
    </source>
</evidence>
<accession>A0ABN1G0N9</accession>
<evidence type="ECO:0000256" key="5">
    <source>
        <dbReference type="ARBA" id="ARBA00022801"/>
    </source>
</evidence>
<comment type="similarity">
    <text evidence="7 8">Belongs to the PINc/VapC protein family.</text>
</comment>
<keyword evidence="6 8" id="KW-0460">Magnesium</keyword>
<evidence type="ECO:0000313" key="10">
    <source>
        <dbReference type="EMBL" id="GAA0601778.1"/>
    </source>
</evidence>
<dbReference type="InterPro" id="IPR050556">
    <property type="entry name" value="Type_II_TA_system_RNase"/>
</dbReference>
<organism evidence="10 11">
    <name type="scientific">Craurococcus roseus</name>
    <dbReference type="NCBI Taxonomy" id="77585"/>
    <lineage>
        <taxon>Bacteria</taxon>
        <taxon>Pseudomonadati</taxon>
        <taxon>Pseudomonadota</taxon>
        <taxon>Alphaproteobacteria</taxon>
        <taxon>Acetobacterales</taxon>
        <taxon>Acetobacteraceae</taxon>
        <taxon>Craurococcus</taxon>
    </lineage>
</organism>
<dbReference type="InterPro" id="IPR002716">
    <property type="entry name" value="PIN_dom"/>
</dbReference>
<evidence type="ECO:0000259" key="9">
    <source>
        <dbReference type="Pfam" id="PF01850"/>
    </source>
</evidence>
<evidence type="ECO:0000256" key="6">
    <source>
        <dbReference type="ARBA" id="ARBA00022842"/>
    </source>
</evidence>
<dbReference type="Gene3D" id="3.40.50.1010">
    <property type="entry name" value="5'-nuclease"/>
    <property type="match status" value="1"/>
</dbReference>
<dbReference type="EMBL" id="BAAAFZ010000079">
    <property type="protein sequence ID" value="GAA0601778.1"/>
    <property type="molecule type" value="Genomic_DNA"/>
</dbReference>
<keyword evidence="4 8" id="KW-0479">Metal-binding</keyword>
<evidence type="ECO:0000256" key="2">
    <source>
        <dbReference type="ARBA" id="ARBA00022649"/>
    </source>
</evidence>
<dbReference type="RefSeq" id="WP_343897622.1">
    <property type="nucleotide sequence ID" value="NZ_BAAAFZ010000079.1"/>
</dbReference>
<dbReference type="EC" id="3.1.-.-" evidence="8"/>
<dbReference type="Pfam" id="PF01850">
    <property type="entry name" value="PIN"/>
    <property type="match status" value="1"/>
</dbReference>
<dbReference type="Proteomes" id="UP001501588">
    <property type="component" value="Unassembled WGS sequence"/>
</dbReference>
<keyword evidence="5 8" id="KW-0378">Hydrolase</keyword>
<dbReference type="SUPFAM" id="SSF88723">
    <property type="entry name" value="PIN domain-like"/>
    <property type="match status" value="1"/>
</dbReference>
<dbReference type="InterPro" id="IPR022907">
    <property type="entry name" value="VapC_family"/>
</dbReference>
<keyword evidence="2 8" id="KW-1277">Toxin-antitoxin system</keyword>
<reference evidence="10 11" key="1">
    <citation type="journal article" date="2019" name="Int. J. Syst. Evol. Microbiol.">
        <title>The Global Catalogue of Microorganisms (GCM) 10K type strain sequencing project: providing services to taxonomists for standard genome sequencing and annotation.</title>
        <authorList>
            <consortium name="The Broad Institute Genomics Platform"/>
            <consortium name="The Broad Institute Genome Sequencing Center for Infectious Disease"/>
            <person name="Wu L."/>
            <person name="Ma J."/>
        </authorList>
    </citation>
    <scope>NUCLEOTIDE SEQUENCE [LARGE SCALE GENOMIC DNA]</scope>
    <source>
        <strain evidence="10 11">JCM 9933</strain>
    </source>
</reference>
<feature type="binding site" evidence="8">
    <location>
        <position position="6"/>
    </location>
    <ligand>
        <name>Mg(2+)</name>
        <dbReference type="ChEBI" id="CHEBI:18420"/>
    </ligand>
</feature>
<dbReference type="CDD" id="cd18746">
    <property type="entry name" value="PIN_VapC4-5_FitB-like"/>
    <property type="match status" value="1"/>
</dbReference>